<evidence type="ECO:0000313" key="2">
    <source>
        <dbReference type="Proteomes" id="UP000708208"/>
    </source>
</evidence>
<dbReference type="Proteomes" id="UP000708208">
    <property type="component" value="Unassembled WGS sequence"/>
</dbReference>
<comment type="caution">
    <text evidence="1">The sequence shown here is derived from an EMBL/GenBank/DDBJ whole genome shotgun (WGS) entry which is preliminary data.</text>
</comment>
<organism evidence="1 2">
    <name type="scientific">Allacma fusca</name>
    <dbReference type="NCBI Taxonomy" id="39272"/>
    <lineage>
        <taxon>Eukaryota</taxon>
        <taxon>Metazoa</taxon>
        <taxon>Ecdysozoa</taxon>
        <taxon>Arthropoda</taxon>
        <taxon>Hexapoda</taxon>
        <taxon>Collembola</taxon>
        <taxon>Symphypleona</taxon>
        <taxon>Sminthuridae</taxon>
        <taxon>Allacma</taxon>
    </lineage>
</organism>
<evidence type="ECO:0000313" key="1">
    <source>
        <dbReference type="EMBL" id="CAG7822369.1"/>
    </source>
</evidence>
<dbReference type="AlphaFoldDB" id="A0A8J2KSH4"/>
<name>A0A8J2KSH4_9HEXA</name>
<protein>
    <submittedName>
        <fullName evidence="1">Uncharacterized protein</fullName>
    </submittedName>
</protein>
<dbReference type="EMBL" id="CAJVCH010526223">
    <property type="protein sequence ID" value="CAG7822369.1"/>
    <property type="molecule type" value="Genomic_DNA"/>
</dbReference>
<keyword evidence="2" id="KW-1185">Reference proteome</keyword>
<dbReference type="OrthoDB" id="6611403at2759"/>
<accession>A0A8J2KSH4</accession>
<reference evidence="1" key="1">
    <citation type="submission" date="2021-06" db="EMBL/GenBank/DDBJ databases">
        <authorList>
            <person name="Hodson N. C."/>
            <person name="Mongue J. A."/>
            <person name="Jaron S. K."/>
        </authorList>
    </citation>
    <scope>NUCLEOTIDE SEQUENCE</scope>
</reference>
<gene>
    <name evidence="1" type="ORF">AFUS01_LOCUS32650</name>
</gene>
<proteinExistence type="predicted"/>
<sequence>MAAGPADAFSATPRGFGCYDRELITAAADNLWSSSVVATASTGASWVEDVHSDPVEKRTEELRRKFHHGRQLQIKHLPREVTEESFVCSVSARKRESDRKIQCAFKLHANTSAIPEEREEDAHCYKGTSYFFKHRRYSKFKEESYDYDSDQDLPLSILFVACTKEDSMIKYL</sequence>